<keyword evidence="2" id="KW-1133">Transmembrane helix</keyword>
<keyword evidence="2" id="KW-0472">Membrane</keyword>
<protein>
    <recommendedName>
        <fullName evidence="5">Transposase MuDR plant domain-containing protein</fullName>
    </recommendedName>
</protein>
<name>A0AAU9MUJ5_9ASTR</name>
<dbReference type="PANTHER" id="PTHR33499:SF11">
    <property type="entry name" value="NO APICAL MERISTEM-ASSOCIATED C-TERMINAL DOMAIN-CONTAINING PROTEIN"/>
    <property type="match status" value="1"/>
</dbReference>
<keyword evidence="4" id="KW-1185">Reference proteome</keyword>
<sequence length="468" mass="53112">MSKRGGRGRRCGLGRQDGERTTLYNTTNSGLLSGQPDRVCCSPTPENGFLIKPIKYQAFNPHPISGPSATNVVIHLERSQTTEQQPDPISETEQEHDTDTTNAKRGLTCGKGARKIMKAAKKRLTVTFNFKTRQVVCDNASTFMYECGYILRSNCSLQYKEWSHVPEEARLPLRHKLTTLFDIDVEDANVRKVIDSHMERAWKNYRSQLHDYFKGIGGPVDPTKAKATPPPNMGSKDDWEYLCDMWCEPKYMETAEKRVMARGKRKMNNRNGSKSTIRYHIERGLDLDSSTGQIETWRLTHWDDKKGWRSTDAGVKYEEMMKLRNEHTVESMSDKSILEKVLGRSSVCLSGWGRDPVVISNTTGTNKNSNRPTYDELVDDTQNLKRRCAIMEQLLIEKNIMPPPSSTSPGLSEGDTSDFDTSTHMDSRMVKILMGLIIWNEYSRMFSIFIILVAIITSLLVSCLSISV</sequence>
<feature type="region of interest" description="Disordered" evidence="1">
    <location>
        <begin position="79"/>
        <end position="105"/>
    </location>
</feature>
<dbReference type="PANTHER" id="PTHR33499">
    <property type="entry name" value="OS12G0282400 PROTEIN-RELATED"/>
    <property type="match status" value="1"/>
</dbReference>
<evidence type="ECO:0000256" key="1">
    <source>
        <dbReference type="SAM" id="MobiDB-lite"/>
    </source>
</evidence>
<feature type="compositionally biased region" description="Basic residues" evidence="1">
    <location>
        <begin position="1"/>
        <end position="12"/>
    </location>
</feature>
<keyword evidence="2" id="KW-0812">Transmembrane</keyword>
<dbReference type="AlphaFoldDB" id="A0AAU9MUJ5"/>
<feature type="transmembrane region" description="Helical" evidence="2">
    <location>
        <begin position="446"/>
        <end position="467"/>
    </location>
</feature>
<comment type="caution">
    <text evidence="3">The sequence shown here is derived from an EMBL/GenBank/DDBJ whole genome shotgun (WGS) entry which is preliminary data.</text>
</comment>
<feature type="region of interest" description="Disordered" evidence="1">
    <location>
        <begin position="1"/>
        <end position="29"/>
    </location>
</feature>
<evidence type="ECO:0000256" key="2">
    <source>
        <dbReference type="SAM" id="Phobius"/>
    </source>
</evidence>
<evidence type="ECO:0000313" key="3">
    <source>
        <dbReference type="EMBL" id="CAH1424318.1"/>
    </source>
</evidence>
<reference evidence="3 4" key="1">
    <citation type="submission" date="2022-01" db="EMBL/GenBank/DDBJ databases">
        <authorList>
            <person name="Xiong W."/>
            <person name="Schranz E."/>
        </authorList>
    </citation>
    <scope>NUCLEOTIDE SEQUENCE [LARGE SCALE GENOMIC DNA]</scope>
</reference>
<dbReference type="EMBL" id="CAKMRJ010001507">
    <property type="protein sequence ID" value="CAH1424318.1"/>
    <property type="molecule type" value="Genomic_DNA"/>
</dbReference>
<organism evidence="3 4">
    <name type="scientific">Lactuca virosa</name>
    <dbReference type="NCBI Taxonomy" id="75947"/>
    <lineage>
        <taxon>Eukaryota</taxon>
        <taxon>Viridiplantae</taxon>
        <taxon>Streptophyta</taxon>
        <taxon>Embryophyta</taxon>
        <taxon>Tracheophyta</taxon>
        <taxon>Spermatophyta</taxon>
        <taxon>Magnoliopsida</taxon>
        <taxon>eudicotyledons</taxon>
        <taxon>Gunneridae</taxon>
        <taxon>Pentapetalae</taxon>
        <taxon>asterids</taxon>
        <taxon>campanulids</taxon>
        <taxon>Asterales</taxon>
        <taxon>Asteraceae</taxon>
        <taxon>Cichorioideae</taxon>
        <taxon>Cichorieae</taxon>
        <taxon>Lactucinae</taxon>
        <taxon>Lactuca</taxon>
    </lineage>
</organism>
<dbReference type="Proteomes" id="UP001157418">
    <property type="component" value="Unassembled WGS sequence"/>
</dbReference>
<proteinExistence type="predicted"/>
<evidence type="ECO:0008006" key="5">
    <source>
        <dbReference type="Google" id="ProtNLM"/>
    </source>
</evidence>
<evidence type="ECO:0000313" key="4">
    <source>
        <dbReference type="Proteomes" id="UP001157418"/>
    </source>
</evidence>
<accession>A0AAU9MUJ5</accession>
<gene>
    <name evidence="3" type="ORF">LVIROSA_LOCUS11529</name>
</gene>